<dbReference type="SUPFAM" id="SSF47336">
    <property type="entry name" value="ACP-like"/>
    <property type="match status" value="1"/>
</dbReference>
<dbReference type="InterPro" id="IPR010071">
    <property type="entry name" value="AA_adenyl_dom"/>
</dbReference>
<keyword evidence="1" id="KW-0596">Phosphopantetheine</keyword>
<keyword evidence="2" id="KW-0597">Phosphoprotein</keyword>
<dbReference type="Gene3D" id="2.30.38.10">
    <property type="entry name" value="Luciferase, Domain 3"/>
    <property type="match status" value="1"/>
</dbReference>
<dbReference type="CDD" id="cd05930">
    <property type="entry name" value="A_NRPS"/>
    <property type="match status" value="1"/>
</dbReference>
<dbReference type="Pfam" id="PF00975">
    <property type="entry name" value="Thioesterase"/>
    <property type="match status" value="1"/>
</dbReference>
<dbReference type="Gene3D" id="3.30.300.30">
    <property type="match status" value="2"/>
</dbReference>
<proteinExistence type="predicted"/>
<dbReference type="PROSITE" id="PS00455">
    <property type="entry name" value="AMP_BINDING"/>
    <property type="match status" value="1"/>
</dbReference>
<dbReference type="Pfam" id="PF00550">
    <property type="entry name" value="PP-binding"/>
    <property type="match status" value="1"/>
</dbReference>
<dbReference type="Pfam" id="PF00501">
    <property type="entry name" value="AMP-binding"/>
    <property type="match status" value="1"/>
</dbReference>
<feature type="domain" description="Carrier" evidence="3">
    <location>
        <begin position="943"/>
        <end position="1018"/>
    </location>
</feature>
<dbReference type="InterPro" id="IPR020806">
    <property type="entry name" value="PKS_PP-bd"/>
</dbReference>
<dbReference type="InterPro" id="IPR000415">
    <property type="entry name" value="Nitroreductase-like"/>
</dbReference>
<evidence type="ECO:0000256" key="1">
    <source>
        <dbReference type="ARBA" id="ARBA00022450"/>
    </source>
</evidence>
<protein>
    <submittedName>
        <fullName evidence="4">Amino acid adenylation domain-containing protein</fullName>
    </submittedName>
</protein>
<dbReference type="InterPro" id="IPR020845">
    <property type="entry name" value="AMP-binding_CS"/>
</dbReference>
<dbReference type="CDD" id="cd02142">
    <property type="entry name" value="McbC_SagB-like_oxidoreductase"/>
    <property type="match status" value="1"/>
</dbReference>
<dbReference type="SUPFAM" id="SSF56801">
    <property type="entry name" value="Acetyl-CoA synthetase-like"/>
    <property type="match status" value="1"/>
</dbReference>
<name>A0ABU2UBT2_9ACTN</name>
<dbReference type="InterPro" id="IPR045851">
    <property type="entry name" value="AMP-bd_C_sf"/>
</dbReference>
<comment type="caution">
    <text evidence="4">The sequence shown here is derived from an EMBL/GenBank/DDBJ whole genome shotgun (WGS) entry which is preliminary data.</text>
</comment>
<evidence type="ECO:0000313" key="5">
    <source>
        <dbReference type="Proteomes" id="UP001180489"/>
    </source>
</evidence>
<dbReference type="InterPro" id="IPR006162">
    <property type="entry name" value="Ppantetheine_attach_site"/>
</dbReference>
<dbReference type="InterPro" id="IPR029058">
    <property type="entry name" value="AB_hydrolase_fold"/>
</dbReference>
<dbReference type="Gene3D" id="3.40.50.980">
    <property type="match status" value="2"/>
</dbReference>
<dbReference type="SMART" id="SM00823">
    <property type="entry name" value="PKS_PP"/>
    <property type="match status" value="1"/>
</dbReference>
<dbReference type="Gene3D" id="3.40.50.1820">
    <property type="entry name" value="alpha/beta hydrolase"/>
    <property type="match status" value="1"/>
</dbReference>
<dbReference type="PROSITE" id="PS00012">
    <property type="entry name" value="PHOSPHOPANTETHEINE"/>
    <property type="match status" value="1"/>
</dbReference>
<dbReference type="Proteomes" id="UP001180489">
    <property type="component" value="Unassembled WGS sequence"/>
</dbReference>
<gene>
    <name evidence="4" type="ORF">RM863_00935</name>
</gene>
<evidence type="ECO:0000313" key="4">
    <source>
        <dbReference type="EMBL" id="MDT0470705.1"/>
    </source>
</evidence>
<keyword evidence="5" id="KW-1185">Reference proteome</keyword>
<evidence type="ECO:0000256" key="2">
    <source>
        <dbReference type="ARBA" id="ARBA00022553"/>
    </source>
</evidence>
<dbReference type="InterPro" id="IPR001031">
    <property type="entry name" value="Thioesterase"/>
</dbReference>
<dbReference type="PROSITE" id="PS50075">
    <property type="entry name" value="CARRIER"/>
    <property type="match status" value="1"/>
</dbReference>
<accession>A0ABU2UBT2</accession>
<dbReference type="InterPro" id="IPR000873">
    <property type="entry name" value="AMP-dep_synth/lig_dom"/>
</dbReference>
<reference evidence="4" key="1">
    <citation type="submission" date="2024-05" db="EMBL/GenBank/DDBJ databases">
        <title>30 novel species of actinomycetes from the DSMZ collection.</title>
        <authorList>
            <person name="Nouioui I."/>
        </authorList>
    </citation>
    <scope>NUCLEOTIDE SEQUENCE</scope>
    <source>
        <strain evidence="4">DSM 41014</strain>
    </source>
</reference>
<dbReference type="RefSeq" id="WP_311633772.1">
    <property type="nucleotide sequence ID" value="NZ_JAVRFF010000001.1"/>
</dbReference>
<dbReference type="NCBIfam" id="TIGR01733">
    <property type="entry name" value="AA-adenyl-dom"/>
    <property type="match status" value="1"/>
</dbReference>
<dbReference type="EMBL" id="JAVRFF010000001">
    <property type="protein sequence ID" value="MDT0470705.1"/>
    <property type="molecule type" value="Genomic_DNA"/>
</dbReference>
<dbReference type="PANTHER" id="PTHR45527:SF1">
    <property type="entry name" value="FATTY ACID SYNTHASE"/>
    <property type="match status" value="1"/>
</dbReference>
<sequence>MPTTELEDVRITTAGAGETIPELLAERVRSHPDGIAVVHGDSTFTYRRLADDSAVVAAYLRHLGASADDRVGVFAAPSYDLALGTWGILQAGSAYLPLSPDYPPERLRFMIEDSRASVVFVQPELRDRMRELAPPSTRLITLDDARAHALAHPGGARQAGAPAEGPRPHHLAYVIYTSGSTGQPKGVMIEHRALANQLRWLHERHGLDARRRVLQKTPTSFDAAQWELLAPACGATVVLGEPGLHRDPDKIAAHIARHRITTLQCVPTLLQALLDTEEPELFGSLEQIFSGGEVLSRDLALRCTQALPHVSLVNLYGPTECTINSSSHTVDPAALREGPRAVSIGTPAANTEYLILDDRRTPVTAGEIGELYVGGAQLTRGYLLRPDLTADRFVHSPYAARGHGGWLYRTGDLAYWNTDGSVQYVGRADTQVKLRGYRVELDEVRLRIETHSWVRKAAVIVADDPATGHQNLLSFIELDPAEAALMDQGNHGAHHQSKAGKLQVRAQLSDAGVRGPQELRGLPAVALPGAEPTARQRALVFGRKTYRFFEGGPLSKDDVLRVLARRVPGAAARGPEELDLAEWGPLLRHFGQYRSRERLLPKYGYASPGSLYATQLHLEHEGVAGLPAGFSYYHPVDHRLVLLARRPATGRAGVRLHLTGRRAAIEPVYRNNIQEVLEIETGHILGLFDEVLPGLGLRVVPDVHDPAVRGPLAVPEEDFYLGSFRLVPLDSDLPGTPAVDTYVQAHPGRVTGLPAGQYAYTDGDLRPLSAERVLKKHVIAINQEVYDRAGLGISVISPAGPEWLRYVALGRELQRLQLNDLGLGFMSAGYSSKSGNPLPSARRIEGILTGAGRPTGPSYFFVGGRVSDEQRRSEGMREDVVHMRGPAEMVKDDLAAFLPDYMVPNRVTVLDALPLTPNGKIDVRALERLDPGAGRPADRPFVAPRTGTEERVAALWRLLLHRDEASVFDDFFETGGNSLVAVALVNRLNKEFGTALPLQVVFASPTVEKLAGALDEARAGHRGAQAGPSRLVPLRTPDGSATGRPVYCWPGLGGYPMNLRALAAELGGDRPFLGVQAHGVNAGEIPHPTIREMAAADAELILRSQPRGPYTLWGYSFGARVAFETAYQLESAGHRVDRLQLIAPGSPRVPAGRAPRQDTPVAAVAGAADAPVGAALASPAEWGDSAFLTILYSVFAGRIDGPELAECLAAATDQDAFARFITERRPHLGPELVRRIIDIVRLTYRFEYTFEELLERRISAPVRVFKADGDDYSFIEGATGWSARPPVTVSLDADHYGLLREPGVRELAAAIRRLHDH</sequence>
<dbReference type="PANTHER" id="PTHR45527">
    <property type="entry name" value="NONRIBOSOMAL PEPTIDE SYNTHETASE"/>
    <property type="match status" value="1"/>
</dbReference>
<dbReference type="InterPro" id="IPR036736">
    <property type="entry name" value="ACP-like_sf"/>
</dbReference>
<organism evidence="4 5">
    <name type="scientific">Streptomyces hintoniae</name>
    <dbReference type="NCBI Taxonomy" id="3075521"/>
    <lineage>
        <taxon>Bacteria</taxon>
        <taxon>Bacillati</taxon>
        <taxon>Actinomycetota</taxon>
        <taxon>Actinomycetes</taxon>
        <taxon>Kitasatosporales</taxon>
        <taxon>Streptomycetaceae</taxon>
        <taxon>Streptomyces</taxon>
    </lineage>
</organism>
<dbReference type="Gene3D" id="3.40.109.10">
    <property type="entry name" value="NADH Oxidase"/>
    <property type="match status" value="1"/>
</dbReference>
<dbReference type="Gene3D" id="1.10.1200.10">
    <property type="entry name" value="ACP-like"/>
    <property type="match status" value="1"/>
</dbReference>
<evidence type="ECO:0000259" key="3">
    <source>
        <dbReference type="PROSITE" id="PS50075"/>
    </source>
</evidence>
<dbReference type="SUPFAM" id="SSF53474">
    <property type="entry name" value="alpha/beta-Hydrolases"/>
    <property type="match status" value="1"/>
</dbReference>
<dbReference type="InterPro" id="IPR009081">
    <property type="entry name" value="PP-bd_ACP"/>
</dbReference>